<dbReference type="SUPFAM" id="SSF57414">
    <property type="entry name" value="Hairpin loop containing domain-like"/>
    <property type="match status" value="1"/>
</dbReference>
<protein>
    <recommendedName>
        <fullName evidence="12">Apple domain-containing protein</fullName>
    </recommendedName>
</protein>
<evidence type="ECO:0000256" key="4">
    <source>
        <dbReference type="ARBA" id="ARBA00023157"/>
    </source>
</evidence>
<comment type="cofactor">
    <cofactor evidence="1">
        <name>Ca(2+)</name>
        <dbReference type="ChEBI" id="CHEBI:29108"/>
    </cofactor>
</comment>
<dbReference type="AlphaFoldDB" id="A0A913XT20"/>
<evidence type="ECO:0000256" key="5">
    <source>
        <dbReference type="ARBA" id="ARBA00023180"/>
    </source>
</evidence>
<dbReference type="PANTHER" id="PTHR19277:SF125">
    <property type="entry name" value="B6"/>
    <property type="match status" value="1"/>
</dbReference>
<evidence type="ECO:0000256" key="6">
    <source>
        <dbReference type="PROSITE-ProRule" id="PRU01172"/>
    </source>
</evidence>
<comment type="caution">
    <text evidence="6">Lacks conserved residue(s) required for the propagation of feature annotation.</text>
</comment>
<dbReference type="SMART" id="SM00159">
    <property type="entry name" value="PTX"/>
    <property type="match status" value="1"/>
</dbReference>
<dbReference type="KEGG" id="epa:110247698"/>
<dbReference type="PRINTS" id="PR00895">
    <property type="entry name" value="PENTAXIN"/>
</dbReference>
<organism evidence="10 11">
    <name type="scientific">Exaiptasia diaphana</name>
    <name type="common">Tropical sea anemone</name>
    <name type="synonym">Aiptasia pulchella</name>
    <dbReference type="NCBI Taxonomy" id="2652724"/>
    <lineage>
        <taxon>Eukaryota</taxon>
        <taxon>Metazoa</taxon>
        <taxon>Cnidaria</taxon>
        <taxon>Anthozoa</taxon>
        <taxon>Hexacorallia</taxon>
        <taxon>Actiniaria</taxon>
        <taxon>Aiptasiidae</taxon>
        <taxon>Exaiptasia</taxon>
    </lineage>
</organism>
<dbReference type="GeneID" id="110247698"/>
<evidence type="ECO:0008006" key="12">
    <source>
        <dbReference type="Google" id="ProtNLM"/>
    </source>
</evidence>
<dbReference type="PANTHER" id="PTHR19277">
    <property type="entry name" value="PENTRAXIN"/>
    <property type="match status" value="1"/>
</dbReference>
<evidence type="ECO:0000256" key="3">
    <source>
        <dbReference type="ARBA" id="ARBA00022837"/>
    </source>
</evidence>
<feature type="chain" id="PRO_5037287686" description="Apple domain-containing protein" evidence="7">
    <location>
        <begin position="17"/>
        <end position="330"/>
    </location>
</feature>
<feature type="domain" description="Apple" evidence="8">
    <location>
        <begin position="19"/>
        <end position="96"/>
    </location>
</feature>
<dbReference type="Pfam" id="PF00024">
    <property type="entry name" value="PAN_1"/>
    <property type="match status" value="1"/>
</dbReference>
<feature type="domain" description="Pentraxin (PTX)" evidence="9">
    <location>
        <begin position="130"/>
        <end position="329"/>
    </location>
</feature>
<keyword evidence="11" id="KW-1185">Reference proteome</keyword>
<dbReference type="OrthoDB" id="5949213at2759"/>
<evidence type="ECO:0000256" key="1">
    <source>
        <dbReference type="ARBA" id="ARBA00001913"/>
    </source>
</evidence>
<dbReference type="InterPro" id="IPR003609">
    <property type="entry name" value="Pan_app"/>
</dbReference>
<keyword evidence="7" id="KW-0732">Signal</keyword>
<evidence type="ECO:0000313" key="10">
    <source>
        <dbReference type="EnsemblMetazoa" id="XP_020909819.1"/>
    </source>
</evidence>
<dbReference type="PROSITE" id="PS50948">
    <property type="entry name" value="PAN"/>
    <property type="match status" value="1"/>
</dbReference>
<dbReference type="InterPro" id="IPR051360">
    <property type="entry name" value="Neuronal_Pentraxin_Related"/>
</dbReference>
<keyword evidence="4" id="KW-1015">Disulfide bond</keyword>
<dbReference type="RefSeq" id="XP_020909819.1">
    <property type="nucleotide sequence ID" value="XM_021054160.1"/>
</dbReference>
<dbReference type="Gene3D" id="3.50.4.10">
    <property type="entry name" value="Hepatocyte Growth Factor"/>
    <property type="match status" value="1"/>
</dbReference>
<evidence type="ECO:0000313" key="11">
    <source>
        <dbReference type="Proteomes" id="UP000887567"/>
    </source>
</evidence>
<dbReference type="InterPro" id="IPR013320">
    <property type="entry name" value="ConA-like_dom_sf"/>
</dbReference>
<name>A0A913XT20_EXADI</name>
<evidence type="ECO:0000256" key="7">
    <source>
        <dbReference type="SAM" id="SignalP"/>
    </source>
</evidence>
<dbReference type="Pfam" id="PF00354">
    <property type="entry name" value="Pentaxin"/>
    <property type="match status" value="1"/>
</dbReference>
<keyword evidence="5" id="KW-0325">Glycoprotein</keyword>
<evidence type="ECO:0000259" key="9">
    <source>
        <dbReference type="PROSITE" id="PS51828"/>
    </source>
</evidence>
<evidence type="ECO:0000256" key="2">
    <source>
        <dbReference type="ARBA" id="ARBA00022723"/>
    </source>
</evidence>
<evidence type="ECO:0000259" key="8">
    <source>
        <dbReference type="PROSITE" id="PS50948"/>
    </source>
</evidence>
<dbReference type="InterPro" id="IPR001759">
    <property type="entry name" value="PTX_dom"/>
</dbReference>
<keyword evidence="2" id="KW-0479">Metal-binding</keyword>
<dbReference type="Proteomes" id="UP000887567">
    <property type="component" value="Unplaced"/>
</dbReference>
<dbReference type="Gene3D" id="2.60.120.200">
    <property type="match status" value="1"/>
</dbReference>
<dbReference type="SUPFAM" id="SSF49899">
    <property type="entry name" value="Concanavalin A-like lectins/glucanases"/>
    <property type="match status" value="1"/>
</dbReference>
<feature type="signal peptide" evidence="7">
    <location>
        <begin position="1"/>
        <end position="16"/>
    </location>
</feature>
<reference evidence="10" key="1">
    <citation type="submission" date="2022-11" db="UniProtKB">
        <authorList>
            <consortium name="EnsemblMetazoa"/>
        </authorList>
    </citation>
    <scope>IDENTIFICATION</scope>
</reference>
<proteinExistence type="predicted"/>
<sequence length="330" mass="36816">MIFVVFVLMFPWQTMSEDCQRSPYSLPGFKIHGHVITSVSLSTISQCKHRCAAQQRCNSISFHQNTKKCEMHDGNHISYPESVLRSNGYVYVNVPTRPPKRCSRKLCSYPLACVPEGESYKCVTCQEAKAEQVLSFSRKSAQDYAILDDPFVSVSAFTLSFWVQVDATSTSNAVFEYGTTTDDNAVSIYVTDSYVGVNVIGANKILYGVNLVDNKWHHLCLTWENTDGNIKFYIDAVLRHEFIGKKDEQLGKGSIVLGQDQKGFKTGFRDSVAFKGNLASVNMWSRAFPAGEVSVLASTCPTSEGDIVQWSTLKTKRSGMLELVCSNYCM</sequence>
<dbReference type="EnsemblMetazoa" id="XM_021054160.1">
    <property type="protein sequence ID" value="XP_020909819.1"/>
    <property type="gene ID" value="LOC110247698"/>
</dbReference>
<keyword evidence="3" id="KW-0106">Calcium</keyword>
<accession>A0A913XT20</accession>
<dbReference type="GO" id="GO:0046872">
    <property type="term" value="F:metal ion binding"/>
    <property type="evidence" value="ECO:0007669"/>
    <property type="project" value="UniProtKB-KW"/>
</dbReference>
<dbReference type="PROSITE" id="PS51828">
    <property type="entry name" value="PTX_2"/>
    <property type="match status" value="1"/>
</dbReference>